<protein>
    <recommendedName>
        <fullName evidence="3">ICEBs1 excisionase</fullName>
    </recommendedName>
</protein>
<name>W9ABN2_9BACI</name>
<gene>
    <name evidence="1" type="ORF">BN988_01634</name>
</gene>
<dbReference type="eggNOG" id="ENOG5030977">
    <property type="taxonomic scope" value="Bacteria"/>
</dbReference>
<sequence>MSNTRHFYDAKDVSLILGVSERTAYYRIQEMNKELKSKGYYAEQGKIPKLYFHEKYPFIPKSEEAISK</sequence>
<reference evidence="1" key="2">
    <citation type="submission" date="2014-03" db="EMBL/GenBank/DDBJ databases">
        <authorList>
            <person name="Urmite Genomes"/>
        </authorList>
    </citation>
    <scope>NUCLEOTIDE SEQUENCE</scope>
    <source>
        <strain evidence="1">S1</strain>
    </source>
</reference>
<keyword evidence="2" id="KW-1185">Reference proteome</keyword>
<reference evidence="1" key="1">
    <citation type="submission" date="2014-03" db="EMBL/GenBank/DDBJ databases">
        <title>Draft genome sequencing of Oceanobacillus picturae strain S1 isolated from human gut.</title>
        <authorList>
            <person name="Croce O."/>
            <person name="Lagier J.C."/>
            <person name="Raoult D."/>
        </authorList>
    </citation>
    <scope>NUCLEOTIDE SEQUENCE [LARGE SCALE GENOMIC DNA]</scope>
    <source>
        <strain evidence="1">S1</strain>
    </source>
</reference>
<dbReference type="RefSeq" id="WP_036574826.1">
    <property type="nucleotide sequence ID" value="NZ_CABLBW010000001.1"/>
</dbReference>
<evidence type="ECO:0000313" key="1">
    <source>
        <dbReference type="EMBL" id="CDO03134.1"/>
    </source>
</evidence>
<dbReference type="Proteomes" id="UP000028863">
    <property type="component" value="Unassembled WGS sequence"/>
</dbReference>
<organism evidence="1 2">
    <name type="scientific">Oceanobacillus picturae</name>
    <dbReference type="NCBI Taxonomy" id="171693"/>
    <lineage>
        <taxon>Bacteria</taxon>
        <taxon>Bacillati</taxon>
        <taxon>Bacillota</taxon>
        <taxon>Bacilli</taxon>
        <taxon>Bacillales</taxon>
        <taxon>Bacillaceae</taxon>
        <taxon>Oceanobacillus</taxon>
    </lineage>
</organism>
<evidence type="ECO:0000313" key="2">
    <source>
        <dbReference type="Proteomes" id="UP000028863"/>
    </source>
</evidence>
<accession>W9ABN2</accession>
<dbReference type="AlphaFoldDB" id="W9ABN2"/>
<dbReference type="STRING" id="171693.BN988_01634"/>
<comment type="caution">
    <text evidence="1">The sequence shown here is derived from an EMBL/GenBank/DDBJ whole genome shotgun (WGS) entry which is preliminary data.</text>
</comment>
<dbReference type="EMBL" id="CCAX010000001">
    <property type="protein sequence ID" value="CDO03134.1"/>
    <property type="molecule type" value="Genomic_DNA"/>
</dbReference>
<evidence type="ECO:0008006" key="3">
    <source>
        <dbReference type="Google" id="ProtNLM"/>
    </source>
</evidence>
<proteinExistence type="predicted"/>